<evidence type="ECO:0000256" key="8">
    <source>
        <dbReference type="HAMAP-Rule" id="MF_00201"/>
    </source>
</evidence>
<evidence type="ECO:0000256" key="4">
    <source>
        <dbReference type="ARBA" id="ARBA00022763"/>
    </source>
</evidence>
<dbReference type="SUPFAM" id="SSF57863">
    <property type="entry name" value="ArfGap/RecO-like zinc finger"/>
    <property type="match status" value="1"/>
</dbReference>
<dbReference type="InterPro" id="IPR012340">
    <property type="entry name" value="NA-bd_OB-fold"/>
</dbReference>
<reference evidence="11 12" key="1">
    <citation type="submission" date="2018-11" db="EMBL/GenBank/DDBJ databases">
        <title>Genomic Encyclopedia of Type Strains, Phase IV (KMG-IV): sequencing the most valuable type-strain genomes for metagenomic binning, comparative biology and taxonomic classification.</title>
        <authorList>
            <person name="Goeker M."/>
        </authorList>
    </citation>
    <scope>NUCLEOTIDE SEQUENCE [LARGE SCALE GENOMIC DNA]</scope>
    <source>
        <strain evidence="11 12">DSM 100275</strain>
    </source>
</reference>
<evidence type="ECO:0000256" key="6">
    <source>
        <dbReference type="ARBA" id="ARBA00023204"/>
    </source>
</evidence>
<dbReference type="InterPro" id="IPR042242">
    <property type="entry name" value="RecO_C"/>
</dbReference>
<keyword evidence="4 8" id="KW-0227">DNA damage</keyword>
<evidence type="ECO:0000256" key="3">
    <source>
        <dbReference type="ARBA" id="ARBA00021310"/>
    </source>
</evidence>
<dbReference type="GO" id="GO:0043590">
    <property type="term" value="C:bacterial nucleoid"/>
    <property type="evidence" value="ECO:0007669"/>
    <property type="project" value="TreeGrafter"/>
</dbReference>
<comment type="caution">
    <text evidence="11">The sequence shown here is derived from an EMBL/GenBank/DDBJ whole genome shotgun (WGS) entry which is preliminary data.</text>
</comment>
<dbReference type="Gene3D" id="2.40.50.140">
    <property type="entry name" value="Nucleic acid-binding proteins"/>
    <property type="match status" value="1"/>
</dbReference>
<dbReference type="Pfam" id="PF02565">
    <property type="entry name" value="RecO_C"/>
    <property type="match status" value="1"/>
</dbReference>
<evidence type="ECO:0000256" key="5">
    <source>
        <dbReference type="ARBA" id="ARBA00023172"/>
    </source>
</evidence>
<proteinExistence type="inferred from homology"/>
<keyword evidence="5 8" id="KW-0233">DNA recombination</keyword>
<evidence type="ECO:0000256" key="1">
    <source>
        <dbReference type="ARBA" id="ARBA00003065"/>
    </source>
</evidence>
<keyword evidence="6 8" id="KW-0234">DNA repair</keyword>
<dbReference type="EMBL" id="RJVI01000002">
    <property type="protein sequence ID" value="ROR32133.1"/>
    <property type="molecule type" value="Genomic_DNA"/>
</dbReference>
<dbReference type="OrthoDB" id="9804792at2"/>
<dbReference type="PANTHER" id="PTHR33991">
    <property type="entry name" value="DNA REPAIR PROTEIN RECO"/>
    <property type="match status" value="1"/>
</dbReference>
<organism evidence="11 12">
    <name type="scientific">Inmirania thermothiophila</name>
    <dbReference type="NCBI Taxonomy" id="1750597"/>
    <lineage>
        <taxon>Bacteria</taxon>
        <taxon>Pseudomonadati</taxon>
        <taxon>Pseudomonadota</taxon>
        <taxon>Gammaproteobacteria</taxon>
        <taxon>Chromatiales</taxon>
        <taxon>Ectothiorhodospiraceae</taxon>
        <taxon>Inmirania</taxon>
    </lineage>
</organism>
<dbReference type="HAMAP" id="MF_00201">
    <property type="entry name" value="RecO"/>
    <property type="match status" value="1"/>
</dbReference>
<dbReference type="Pfam" id="PF11967">
    <property type="entry name" value="RecO_N"/>
    <property type="match status" value="1"/>
</dbReference>
<gene>
    <name evidence="8" type="primary">recO</name>
    <name evidence="11" type="ORF">EDC57_1324</name>
</gene>
<accession>A0A3N1XZW6</accession>
<feature type="region of interest" description="Disordered" evidence="9">
    <location>
        <begin position="217"/>
        <end position="240"/>
    </location>
</feature>
<comment type="similarity">
    <text evidence="2 8">Belongs to the RecO family.</text>
</comment>
<keyword evidence="12" id="KW-1185">Reference proteome</keyword>
<dbReference type="InterPro" id="IPR022572">
    <property type="entry name" value="DNA_rep/recomb_RecO_N"/>
</dbReference>
<dbReference type="RefSeq" id="WP_123401108.1">
    <property type="nucleotide sequence ID" value="NZ_RJVI01000002.1"/>
</dbReference>
<dbReference type="Proteomes" id="UP000276634">
    <property type="component" value="Unassembled WGS sequence"/>
</dbReference>
<feature type="domain" description="DNA replication/recombination mediator RecO N-terminal" evidence="10">
    <location>
        <begin position="1"/>
        <end position="76"/>
    </location>
</feature>
<dbReference type="PANTHER" id="PTHR33991:SF1">
    <property type="entry name" value="DNA REPAIR PROTEIN RECO"/>
    <property type="match status" value="1"/>
</dbReference>
<dbReference type="GO" id="GO:0006310">
    <property type="term" value="P:DNA recombination"/>
    <property type="evidence" value="ECO:0007669"/>
    <property type="project" value="UniProtKB-UniRule"/>
</dbReference>
<name>A0A3N1XZW6_9GAMM</name>
<evidence type="ECO:0000313" key="11">
    <source>
        <dbReference type="EMBL" id="ROR32133.1"/>
    </source>
</evidence>
<evidence type="ECO:0000256" key="2">
    <source>
        <dbReference type="ARBA" id="ARBA00007452"/>
    </source>
</evidence>
<dbReference type="InterPro" id="IPR037278">
    <property type="entry name" value="ARFGAP/RecO"/>
</dbReference>
<dbReference type="SUPFAM" id="SSF50249">
    <property type="entry name" value="Nucleic acid-binding proteins"/>
    <property type="match status" value="1"/>
</dbReference>
<evidence type="ECO:0000256" key="9">
    <source>
        <dbReference type="SAM" id="MobiDB-lite"/>
    </source>
</evidence>
<dbReference type="InterPro" id="IPR003717">
    <property type="entry name" value="RecO"/>
</dbReference>
<comment type="function">
    <text evidence="1 8">Involved in DNA repair and RecF pathway recombination.</text>
</comment>
<dbReference type="AlphaFoldDB" id="A0A3N1XZW6"/>
<dbReference type="Gene3D" id="1.20.1440.120">
    <property type="entry name" value="Recombination protein O, C-terminal domain"/>
    <property type="match status" value="1"/>
</dbReference>
<sequence>MSEGLEPAYVLHGRDFRESSRIVELFAAGHGRVGVVARGARGPRSPWRSLLQPFRPLLASWGGRGELATLRRAEPAGAAPLLRGEALLAGLYANELLLRLTVRGDPHPGLFAAYHALLGALPDAGRRRWALRRFEAALLEELGWGLPLERTADGAPVVAEGRYRLEGGQRLVAVAPEAAGAVSGATLLALRGEEPPPGAHAGEARRLLQQALARHLGGRPLRSPELLGGRRGAPAGEAEA</sequence>
<evidence type="ECO:0000256" key="7">
    <source>
        <dbReference type="ARBA" id="ARBA00033409"/>
    </source>
</evidence>
<evidence type="ECO:0000313" key="12">
    <source>
        <dbReference type="Proteomes" id="UP000276634"/>
    </source>
</evidence>
<protein>
    <recommendedName>
        <fullName evidence="3 8">DNA repair protein RecO</fullName>
    </recommendedName>
    <alternativeName>
        <fullName evidence="7 8">Recombination protein O</fullName>
    </alternativeName>
</protein>
<dbReference type="GO" id="GO:0006302">
    <property type="term" value="P:double-strand break repair"/>
    <property type="evidence" value="ECO:0007669"/>
    <property type="project" value="TreeGrafter"/>
</dbReference>
<evidence type="ECO:0000259" key="10">
    <source>
        <dbReference type="Pfam" id="PF11967"/>
    </source>
</evidence>
<dbReference type="NCBIfam" id="TIGR00613">
    <property type="entry name" value="reco"/>
    <property type="match status" value="1"/>
</dbReference>